<dbReference type="EMBL" id="LJBJ02000021">
    <property type="protein sequence ID" value="OAX51381.1"/>
    <property type="molecule type" value="Genomic_DNA"/>
</dbReference>
<dbReference type="Pfam" id="PF00300">
    <property type="entry name" value="His_Phos_1"/>
    <property type="match status" value="1"/>
</dbReference>
<accession>A0A147EA21</accession>
<sequence>MSSPTSLPKTLVIMRHAEADMPWGTGDFDRPLTRRGREQAPAAGRWLLEHGAVPEMILCSAALRTRQTCTWVADALGDEAPTASLDERLYNCSPATLLTAVNRVPETVDSLLVIAHYPAVQEVTERLASRDSDYDAVMDASAGFPPSSLAVFSFDADWAALDGADARLTAFAAF</sequence>
<evidence type="ECO:0000313" key="3">
    <source>
        <dbReference type="EMBL" id="QPT54115.1"/>
    </source>
</evidence>
<evidence type="ECO:0000313" key="5">
    <source>
        <dbReference type="Proteomes" id="UP000594975"/>
    </source>
</evidence>
<dbReference type="AlphaFoldDB" id="A0A147EA21"/>
<name>A0A147EA21_9MICC</name>
<dbReference type="RefSeq" id="WP_058730751.1">
    <property type="nucleotide sequence ID" value="NZ_CP065738.1"/>
</dbReference>
<gene>
    <name evidence="2" type="ORF">AN277_0209110</name>
    <name evidence="3" type="ORF">I6G21_02655</name>
</gene>
<keyword evidence="1" id="KW-0378">Hydrolase</keyword>
<dbReference type="GO" id="GO:0016787">
    <property type="term" value="F:hydrolase activity"/>
    <property type="evidence" value="ECO:0007669"/>
    <property type="project" value="UniProtKB-KW"/>
</dbReference>
<dbReference type="InterPro" id="IPR051021">
    <property type="entry name" value="Mito_Ser/Thr_phosphatase"/>
</dbReference>
<protein>
    <submittedName>
        <fullName evidence="2 3">Histidine phosphatase</fullName>
    </submittedName>
</protein>
<reference evidence="2 4" key="3">
    <citation type="submission" date="2016-06" db="EMBL/GenBank/DDBJ databases">
        <title>Identification of putative biosynthetic pathways for the production of bioactive secondary metabolites by the marine actinomycete Kocuria kristinae RUTW2-3.</title>
        <authorList>
            <person name="Waterworth S.C."/>
            <person name="Walmsley T.A."/>
            <person name="Matongo T."/>
            <person name="Davies-Coleman M.T."/>
            <person name="Dorrington R.A."/>
        </authorList>
    </citation>
    <scope>NUCLEOTIDE SEQUENCE [LARGE SCALE GENOMIC DNA]</scope>
    <source>
        <strain evidence="4">RuSp02-3</strain>
        <strain evidence="2">RUTW2-3</strain>
    </source>
</reference>
<dbReference type="CDD" id="cd07067">
    <property type="entry name" value="HP_PGM_like"/>
    <property type="match status" value="1"/>
</dbReference>
<dbReference type="SUPFAM" id="SSF53254">
    <property type="entry name" value="Phosphoglycerate mutase-like"/>
    <property type="match status" value="1"/>
</dbReference>
<reference evidence="3 5" key="4">
    <citation type="submission" date="2020-12" db="EMBL/GenBank/DDBJ databases">
        <title>FDA dAtabase for Regulatory Grade micrObial Sequences (FDA-ARGOS): Supporting development and validation of Infectious Disease Dx tests.</title>
        <authorList>
            <person name="Sproer C."/>
            <person name="Gronow S."/>
            <person name="Severitt S."/>
            <person name="Schroder I."/>
            <person name="Tallon L."/>
            <person name="Sadzewicz L."/>
            <person name="Zhao X."/>
            <person name="Boylan J."/>
            <person name="Ott S."/>
            <person name="Bowen H."/>
            <person name="Vavikolanu K."/>
            <person name="Mehta A."/>
            <person name="Aluvathingal J."/>
            <person name="Nadendla S."/>
            <person name="Lowell S."/>
            <person name="Myers T."/>
            <person name="Yan Y."/>
            <person name="Sichtig H."/>
        </authorList>
    </citation>
    <scope>NUCLEOTIDE SEQUENCE [LARGE SCALE GENOMIC DNA]</scope>
    <source>
        <strain evidence="3 5">FDAARGOS_864</strain>
    </source>
</reference>
<dbReference type="EMBL" id="CP065738">
    <property type="protein sequence ID" value="QPT54115.1"/>
    <property type="molecule type" value="Genomic_DNA"/>
</dbReference>
<evidence type="ECO:0000256" key="1">
    <source>
        <dbReference type="ARBA" id="ARBA00022801"/>
    </source>
</evidence>
<dbReference type="GeneID" id="61262259"/>
<dbReference type="PANTHER" id="PTHR20935">
    <property type="entry name" value="PHOSPHOGLYCERATE MUTASE-RELATED"/>
    <property type="match status" value="1"/>
</dbReference>
<dbReference type="STRING" id="37923.BK826_02205"/>
<dbReference type="PATRIC" id="fig|37923.10.peg.275"/>
<dbReference type="KEGG" id="rkr:I6G21_02655"/>
<keyword evidence="4" id="KW-1185">Reference proteome</keyword>
<dbReference type="Proteomes" id="UP000594975">
    <property type="component" value="Chromosome"/>
</dbReference>
<dbReference type="InterPro" id="IPR029033">
    <property type="entry name" value="His_PPase_superfam"/>
</dbReference>
<dbReference type="InterPro" id="IPR013078">
    <property type="entry name" value="His_Pase_superF_clade-1"/>
</dbReference>
<organism evidence="2 4">
    <name type="scientific">Rothia kristinae</name>
    <dbReference type="NCBI Taxonomy" id="37923"/>
    <lineage>
        <taxon>Bacteria</taxon>
        <taxon>Bacillati</taxon>
        <taxon>Actinomycetota</taxon>
        <taxon>Actinomycetes</taxon>
        <taxon>Micrococcales</taxon>
        <taxon>Micrococcaceae</taxon>
        <taxon>Rothia</taxon>
    </lineage>
</organism>
<dbReference type="Proteomes" id="UP000053171">
    <property type="component" value="Unassembled WGS sequence"/>
</dbReference>
<dbReference type="Gene3D" id="3.40.50.1240">
    <property type="entry name" value="Phosphoglycerate mutase-like"/>
    <property type="match status" value="1"/>
</dbReference>
<proteinExistence type="predicted"/>
<reference evidence="4" key="1">
    <citation type="submission" date="2016-04" db="EMBL/GenBank/DDBJ databases">
        <authorList>
            <person name="Waterworth S."/>
            <person name="Matcher G."/>
        </authorList>
    </citation>
    <scope>NUCLEOTIDE SEQUENCE [LARGE SCALE GENOMIC DNA]</scope>
    <source>
        <strain evidence="4">RuSp02-3</strain>
    </source>
</reference>
<reference evidence="2" key="2">
    <citation type="submission" date="2016-04" db="EMBL/GenBank/DDBJ databases">
        <authorList>
            <person name="Evans L.H."/>
            <person name="Alamgir A."/>
            <person name="Owens N."/>
            <person name="Weber N.D."/>
            <person name="Virtaneva K."/>
            <person name="Barbian K."/>
            <person name="Babar A."/>
            <person name="Rosenke K."/>
        </authorList>
    </citation>
    <scope>NUCLEOTIDE SEQUENCE [LARGE SCALE GENOMIC DNA]</scope>
    <source>
        <strain evidence="2">RUTW2-3</strain>
    </source>
</reference>
<evidence type="ECO:0000313" key="4">
    <source>
        <dbReference type="Proteomes" id="UP000053171"/>
    </source>
</evidence>
<dbReference type="PANTHER" id="PTHR20935:SF1">
    <property type="entry name" value="SLL1549 PROTEIN"/>
    <property type="match status" value="1"/>
</dbReference>
<evidence type="ECO:0000313" key="2">
    <source>
        <dbReference type="EMBL" id="OAX51381.1"/>
    </source>
</evidence>
<dbReference type="SMART" id="SM00855">
    <property type="entry name" value="PGAM"/>
    <property type="match status" value="1"/>
</dbReference>